<sequence>HAGAGYVLDPDPRINPQLTPVRLESTRVTSTGQNSRGQPLLMPRWPNHWNLSVVHPPFIGVRSNWIAIGSGSDLQRNRKKIFAEENYKPCRSTDISLNSQVRTRVVDCLTISQAISQLAGDTPAAMP</sequence>
<keyword evidence="2" id="KW-1185">Reference proteome</keyword>
<evidence type="ECO:0000313" key="2">
    <source>
        <dbReference type="Proteomes" id="UP000053958"/>
    </source>
</evidence>
<comment type="caution">
    <text evidence="1">The sequence shown here is derived from an EMBL/GenBank/DDBJ whole genome shotgun (WGS) entry which is preliminary data.</text>
</comment>
<evidence type="ECO:0000313" key="1">
    <source>
        <dbReference type="EMBL" id="KKA17339.1"/>
    </source>
</evidence>
<organism evidence="1 2">
    <name type="scientific">Rasamsonia emersonii (strain ATCC 16479 / CBS 393.64 / IMI 116815)</name>
    <dbReference type="NCBI Taxonomy" id="1408163"/>
    <lineage>
        <taxon>Eukaryota</taxon>
        <taxon>Fungi</taxon>
        <taxon>Dikarya</taxon>
        <taxon>Ascomycota</taxon>
        <taxon>Pezizomycotina</taxon>
        <taxon>Eurotiomycetes</taxon>
        <taxon>Eurotiomycetidae</taxon>
        <taxon>Eurotiales</taxon>
        <taxon>Trichocomaceae</taxon>
        <taxon>Rasamsonia</taxon>
    </lineage>
</organism>
<proteinExistence type="predicted"/>
<dbReference type="EMBL" id="LASV01000666">
    <property type="protein sequence ID" value="KKA17339.1"/>
    <property type="molecule type" value="Genomic_DNA"/>
</dbReference>
<accession>A0A0F4YGM7</accession>
<dbReference type="GeneID" id="25320979"/>
<dbReference type="Proteomes" id="UP000053958">
    <property type="component" value="Unassembled WGS sequence"/>
</dbReference>
<name>A0A0F4YGM7_RASE3</name>
<protein>
    <submittedName>
        <fullName evidence="1">Uncharacterized protein</fullName>
    </submittedName>
</protein>
<feature type="non-terminal residue" evidence="1">
    <location>
        <position position="1"/>
    </location>
</feature>
<dbReference type="RefSeq" id="XP_013323951.1">
    <property type="nucleotide sequence ID" value="XM_013468497.1"/>
</dbReference>
<reference evidence="1 2" key="1">
    <citation type="submission" date="2015-04" db="EMBL/GenBank/DDBJ databases">
        <authorList>
            <person name="Heijne W.H."/>
            <person name="Fedorova N.D."/>
            <person name="Nierman W.C."/>
            <person name="Vollebregt A.W."/>
            <person name="Zhao Z."/>
            <person name="Wu L."/>
            <person name="Kumar M."/>
            <person name="Stam H."/>
            <person name="van den Berg M.A."/>
            <person name="Pel H.J."/>
        </authorList>
    </citation>
    <scope>NUCLEOTIDE SEQUENCE [LARGE SCALE GENOMIC DNA]</scope>
    <source>
        <strain evidence="1 2">CBS 393.64</strain>
    </source>
</reference>
<gene>
    <name evidence="1" type="ORF">T310_8844</name>
</gene>
<dbReference type="AlphaFoldDB" id="A0A0F4YGM7"/>